<evidence type="ECO:0000256" key="1">
    <source>
        <dbReference type="SAM" id="MobiDB-lite"/>
    </source>
</evidence>
<gene>
    <name evidence="2" type="ORF">J8273_7851</name>
</gene>
<proteinExistence type="predicted"/>
<evidence type="ECO:0000313" key="2">
    <source>
        <dbReference type="EMBL" id="KAG9390500.1"/>
    </source>
</evidence>
<reference evidence="2" key="1">
    <citation type="submission" date="2021-05" db="EMBL/GenBank/DDBJ databases">
        <title>A free-living protist that lacks canonical eukaryotic 1 DNA replication and segregation systems.</title>
        <authorList>
            <person name="Salas-Leiva D.E."/>
            <person name="Tromer E.C."/>
            <person name="Curtis B.A."/>
            <person name="Jerlstrom-Hultqvist J."/>
            <person name="Kolisko M."/>
            <person name="Yi Z."/>
            <person name="Salas-Leiva J.S."/>
            <person name="Gallot-Lavallee L."/>
            <person name="Kops G.J.P.L."/>
            <person name="Archibald J.M."/>
            <person name="Simpson A.G.B."/>
            <person name="Roger A.J."/>
        </authorList>
    </citation>
    <scope>NUCLEOTIDE SEQUENCE</scope>
    <source>
        <strain evidence="2">BICM</strain>
    </source>
</reference>
<keyword evidence="3" id="KW-1185">Reference proteome</keyword>
<dbReference type="AlphaFoldDB" id="A0A8J6ARN6"/>
<organism evidence="2 3">
    <name type="scientific">Carpediemonas membranifera</name>
    <dbReference type="NCBI Taxonomy" id="201153"/>
    <lineage>
        <taxon>Eukaryota</taxon>
        <taxon>Metamonada</taxon>
        <taxon>Carpediemonas-like organisms</taxon>
        <taxon>Carpediemonas</taxon>
    </lineage>
</organism>
<dbReference type="EMBL" id="JAHDYR010000064">
    <property type="protein sequence ID" value="KAG9390500.1"/>
    <property type="molecule type" value="Genomic_DNA"/>
</dbReference>
<comment type="caution">
    <text evidence="2">The sequence shown here is derived from an EMBL/GenBank/DDBJ whole genome shotgun (WGS) entry which is preliminary data.</text>
</comment>
<feature type="region of interest" description="Disordered" evidence="1">
    <location>
        <begin position="763"/>
        <end position="783"/>
    </location>
</feature>
<name>A0A8J6ARN6_9EUKA</name>
<accession>A0A8J6ARN6</accession>
<dbReference type="Proteomes" id="UP000717585">
    <property type="component" value="Unassembled WGS sequence"/>
</dbReference>
<protein>
    <submittedName>
        <fullName evidence="2">Uncharacterized protein</fullName>
    </submittedName>
</protein>
<sequence>MCALSAQQLAEAYRSLREWSSGNTQYFPEIYRQKNAVMTATATLMPSVACLASKYLELFILKITDPRVTANAARYRLPSFRFDAIREPTVLLKTLLRMAETAPTPTSALVVLNSMSTILLQRQPSADSASLLESLWTPAAEGLLALANGRVGNLAEYDSAEQWNFLFHLRKHAHALVAVFERIMDSSTESVHRAKFANTSATLRQAINRIEAEDCFAEDVAPVVDTHAAAALSEALISAAIAGLPAPKLTLSNDVYARTLGLICDAAMAEAVTGPAHAALVARITPDAAECHEVRAMLWAEFSAAVHRAGQGVVSADYFTETLATNGLEVLVDMAAVAGFNDPEGAIDTVLGLADPKYPKDRGLTSHLQRYASYLCRAILTLHGSIKSQSITRCLAELLATVPFVPRAALYALLGICMSPKDSISGFNVVKLVIAQAKTTPLVRQLVKILFAIAQLSGDERSDARRAVATRVLVDLARTGVPGVVAAITEQTDILVGGTFDMVAANMDDKQPDPNDFARRVLLPAIRPKMQLVQALTAGDGGYAIRAAAGRLNELHERFYVSSTKIIELKKELNAGRQPNETDAGFSTRTRELHTKLATLDSRKKSVSPFFALFNVSTSSGLLLFTHSGSARTPADCRAKEQLPWKHLSAVDGVELVDQGTLSVPHAYVAELTRQITLPESNRFLLVHMRRVVPPLIGSMHQLFEVLKHGDPVDREAAVAIENAKNRYGLLLRDAMLSEGRSSRSSDEQRVAMDRGIESEWRSRGFEANKRKAAPSSSSKRSK</sequence>
<evidence type="ECO:0000313" key="3">
    <source>
        <dbReference type="Proteomes" id="UP000717585"/>
    </source>
</evidence>
<feature type="compositionally biased region" description="Low complexity" evidence="1">
    <location>
        <begin position="774"/>
        <end position="783"/>
    </location>
</feature>